<gene>
    <name evidence="1" type="ORF">BJ875DRAFT_340433</name>
</gene>
<protein>
    <submittedName>
        <fullName evidence="1">Uncharacterized protein</fullName>
    </submittedName>
</protein>
<keyword evidence="2" id="KW-1185">Reference proteome</keyword>
<sequence>PAMPGRFATYCQGLQKRLARHGFERSFQLNDDPDRQDKLATWIEYLGFECVEYDKHTNIIKRLQQQHDEAWKKLVDSKILRPLETEESLWTFGIGFQMKNEEIEAKKAVKSATLTMQSAEK</sequence>
<evidence type="ECO:0000313" key="1">
    <source>
        <dbReference type="EMBL" id="KAG9230393.1"/>
    </source>
</evidence>
<dbReference type="OrthoDB" id="5423857at2759"/>
<proteinExistence type="predicted"/>
<comment type="caution">
    <text evidence="1">The sequence shown here is derived from an EMBL/GenBank/DDBJ whole genome shotgun (WGS) entry which is preliminary data.</text>
</comment>
<dbReference type="AlphaFoldDB" id="A0A9P7YAN6"/>
<dbReference type="EMBL" id="MU251676">
    <property type="protein sequence ID" value="KAG9230393.1"/>
    <property type="molecule type" value="Genomic_DNA"/>
</dbReference>
<feature type="non-terminal residue" evidence="1">
    <location>
        <position position="1"/>
    </location>
</feature>
<feature type="non-terminal residue" evidence="1">
    <location>
        <position position="121"/>
    </location>
</feature>
<accession>A0A9P7YAN6</accession>
<evidence type="ECO:0000313" key="2">
    <source>
        <dbReference type="Proteomes" id="UP000824998"/>
    </source>
</evidence>
<organism evidence="1 2">
    <name type="scientific">Amylocarpus encephaloides</name>
    <dbReference type="NCBI Taxonomy" id="45428"/>
    <lineage>
        <taxon>Eukaryota</taxon>
        <taxon>Fungi</taxon>
        <taxon>Dikarya</taxon>
        <taxon>Ascomycota</taxon>
        <taxon>Pezizomycotina</taxon>
        <taxon>Leotiomycetes</taxon>
        <taxon>Helotiales</taxon>
        <taxon>Helotiales incertae sedis</taxon>
        <taxon>Amylocarpus</taxon>
    </lineage>
</organism>
<reference evidence="1" key="1">
    <citation type="journal article" date="2021" name="IMA Fungus">
        <title>Genomic characterization of three marine fungi, including Emericellopsis atlantica sp. nov. with signatures of a generalist lifestyle and marine biomass degradation.</title>
        <authorList>
            <person name="Hagestad O.C."/>
            <person name="Hou L."/>
            <person name="Andersen J.H."/>
            <person name="Hansen E.H."/>
            <person name="Altermark B."/>
            <person name="Li C."/>
            <person name="Kuhnert E."/>
            <person name="Cox R.J."/>
            <person name="Crous P.W."/>
            <person name="Spatafora J.W."/>
            <person name="Lail K."/>
            <person name="Amirebrahimi M."/>
            <person name="Lipzen A."/>
            <person name="Pangilinan J."/>
            <person name="Andreopoulos W."/>
            <person name="Hayes R.D."/>
            <person name="Ng V."/>
            <person name="Grigoriev I.V."/>
            <person name="Jackson S.A."/>
            <person name="Sutton T.D.S."/>
            <person name="Dobson A.D.W."/>
            <person name="Rama T."/>
        </authorList>
    </citation>
    <scope>NUCLEOTIDE SEQUENCE</scope>
    <source>
        <strain evidence="1">TRa018bII</strain>
    </source>
</reference>
<name>A0A9P7YAN6_9HELO</name>
<dbReference type="Proteomes" id="UP000824998">
    <property type="component" value="Unassembled WGS sequence"/>
</dbReference>